<dbReference type="Gene3D" id="1.10.10.750">
    <property type="entry name" value="Ypt/Rab-GAP domain of gyp1p, domain 1"/>
    <property type="match status" value="1"/>
</dbReference>
<evidence type="ECO:0000313" key="3">
    <source>
        <dbReference type="Proteomes" id="UP000593562"/>
    </source>
</evidence>
<dbReference type="InterPro" id="IPR035969">
    <property type="entry name" value="Rab-GAP_TBC_sf"/>
</dbReference>
<dbReference type="Proteomes" id="UP000593562">
    <property type="component" value="Unassembled WGS sequence"/>
</dbReference>
<evidence type="ECO:0000313" key="2">
    <source>
        <dbReference type="EMBL" id="KAF5749608.1"/>
    </source>
</evidence>
<evidence type="ECO:0000256" key="1">
    <source>
        <dbReference type="SAM" id="MobiDB-lite"/>
    </source>
</evidence>
<dbReference type="InParanoid" id="A0A7J7DTB1"/>
<name>A0A7J7DTB1_TRIWF</name>
<gene>
    <name evidence="2" type="ORF">HS088_TW04G01578</name>
</gene>
<organism evidence="2 3">
    <name type="scientific">Tripterygium wilfordii</name>
    <name type="common">Thunder God vine</name>
    <dbReference type="NCBI Taxonomy" id="458696"/>
    <lineage>
        <taxon>Eukaryota</taxon>
        <taxon>Viridiplantae</taxon>
        <taxon>Streptophyta</taxon>
        <taxon>Embryophyta</taxon>
        <taxon>Tracheophyta</taxon>
        <taxon>Spermatophyta</taxon>
        <taxon>Magnoliopsida</taxon>
        <taxon>eudicotyledons</taxon>
        <taxon>Gunneridae</taxon>
        <taxon>Pentapetalae</taxon>
        <taxon>rosids</taxon>
        <taxon>fabids</taxon>
        <taxon>Celastrales</taxon>
        <taxon>Celastraceae</taxon>
        <taxon>Tripterygium</taxon>
    </lineage>
</organism>
<dbReference type="AlphaFoldDB" id="A0A7J7DTB1"/>
<accession>A0A7J7DTB1</accession>
<feature type="compositionally biased region" description="Basic and acidic residues" evidence="1">
    <location>
        <begin position="51"/>
        <end position="63"/>
    </location>
</feature>
<protein>
    <submittedName>
        <fullName evidence="2">Ypt/Rab-GAP domain of gyp1p superfamily protein isoform 6</fullName>
    </submittedName>
</protein>
<feature type="region of interest" description="Disordered" evidence="1">
    <location>
        <begin position="31"/>
        <end position="63"/>
    </location>
</feature>
<comment type="caution">
    <text evidence="2">The sequence shown here is derived from an EMBL/GenBank/DDBJ whole genome shotgun (WGS) entry which is preliminary data.</text>
</comment>
<sequence length="160" mass="17928">MKSWPTGFDEEVDEISGSENVFECGEELEIIQPNGFGSGDGDSDETINGGSDREVRPRPDKDGSAFVSVKKVIAADEKRSDLEYELSQKEINLEKLQRIASTGLPDGGSIRATAWKLLLGFLPPSHDMWEKELDENRQKYAKLKEELLLTPTVRPCKDER</sequence>
<keyword evidence="3" id="KW-1185">Reference proteome</keyword>
<proteinExistence type="predicted"/>
<dbReference type="SUPFAM" id="SSF47923">
    <property type="entry name" value="Ypt/Rab-GAP domain of gyp1p"/>
    <property type="match status" value="1"/>
</dbReference>
<dbReference type="EMBL" id="JAAARO010000004">
    <property type="protein sequence ID" value="KAF5749608.1"/>
    <property type="molecule type" value="Genomic_DNA"/>
</dbReference>
<reference evidence="2 3" key="1">
    <citation type="journal article" date="2020" name="Nat. Commun.">
        <title>Genome of Tripterygium wilfordii and identification of cytochrome P450 involved in triptolide biosynthesis.</title>
        <authorList>
            <person name="Tu L."/>
            <person name="Su P."/>
            <person name="Zhang Z."/>
            <person name="Gao L."/>
            <person name="Wang J."/>
            <person name="Hu T."/>
            <person name="Zhou J."/>
            <person name="Zhang Y."/>
            <person name="Zhao Y."/>
            <person name="Liu Y."/>
            <person name="Song Y."/>
            <person name="Tong Y."/>
            <person name="Lu Y."/>
            <person name="Yang J."/>
            <person name="Xu C."/>
            <person name="Jia M."/>
            <person name="Peters R.J."/>
            <person name="Huang L."/>
            <person name="Gao W."/>
        </authorList>
    </citation>
    <scope>NUCLEOTIDE SEQUENCE [LARGE SCALE GENOMIC DNA]</scope>
    <source>
        <strain evidence="3">cv. XIE 37</strain>
        <tissue evidence="2">Leaf</tissue>
    </source>
</reference>